<organism evidence="1 2">
    <name type="scientific">Martelella mediterranea</name>
    <dbReference type="NCBI Taxonomy" id="293089"/>
    <lineage>
        <taxon>Bacteria</taxon>
        <taxon>Pseudomonadati</taxon>
        <taxon>Pseudomonadota</taxon>
        <taxon>Alphaproteobacteria</taxon>
        <taxon>Hyphomicrobiales</taxon>
        <taxon>Aurantimonadaceae</taxon>
        <taxon>Martelella</taxon>
    </lineage>
</organism>
<name>A0A4R3NNQ6_9HYPH</name>
<dbReference type="EMBL" id="SMAR01000038">
    <property type="protein sequence ID" value="TCT32675.1"/>
    <property type="molecule type" value="Genomic_DNA"/>
</dbReference>
<comment type="caution">
    <text evidence="1">The sequence shown here is derived from an EMBL/GenBank/DDBJ whole genome shotgun (WGS) entry which is preliminary data.</text>
</comment>
<dbReference type="Proteomes" id="UP000295097">
    <property type="component" value="Unassembled WGS sequence"/>
</dbReference>
<evidence type="ECO:0000313" key="1">
    <source>
        <dbReference type="EMBL" id="TCT32675.1"/>
    </source>
</evidence>
<sequence length="95" mass="10177">MFRAGAVSDEDNLRGTGHAYFHSEDARLERAAGKDAGVWVGNVLNYRHGGLSPFATANMVRTGPEKTMVIVKGALTITESGDADKVDPVRSSLCR</sequence>
<reference evidence="1 2" key="1">
    <citation type="submission" date="2019-03" db="EMBL/GenBank/DDBJ databases">
        <title>Freshwater and sediment microbial communities from various areas in North America, analyzing microbe dynamics in response to fracking.</title>
        <authorList>
            <person name="Lamendella R."/>
        </authorList>
    </citation>
    <scope>NUCLEOTIDE SEQUENCE [LARGE SCALE GENOMIC DNA]</scope>
    <source>
        <strain evidence="1 2">175.2</strain>
    </source>
</reference>
<accession>A0A4R3NNQ6</accession>
<gene>
    <name evidence="1" type="ORF">EDC90_103824</name>
</gene>
<evidence type="ECO:0000313" key="2">
    <source>
        <dbReference type="Proteomes" id="UP000295097"/>
    </source>
</evidence>
<protein>
    <submittedName>
        <fullName evidence="1">Uncharacterized protein</fullName>
    </submittedName>
</protein>
<keyword evidence="2" id="KW-1185">Reference proteome</keyword>
<dbReference type="AlphaFoldDB" id="A0A4R3NNQ6"/>
<proteinExistence type="predicted"/>